<evidence type="ECO:0000256" key="5">
    <source>
        <dbReference type="SAM" id="MobiDB-lite"/>
    </source>
</evidence>
<dbReference type="InterPro" id="IPR052954">
    <property type="entry name" value="GPCR-Ligand_Int"/>
</dbReference>
<feature type="region of interest" description="Disordered" evidence="5">
    <location>
        <begin position="302"/>
        <end position="338"/>
    </location>
</feature>
<feature type="transmembrane region" description="Helical" evidence="6">
    <location>
        <begin position="347"/>
        <end position="371"/>
    </location>
</feature>
<keyword evidence="3 6" id="KW-1133">Transmembrane helix</keyword>
<accession>A0AAE0Y7C4</accession>
<dbReference type="InterPro" id="IPR019427">
    <property type="entry name" value="7TM_GPCR_serpentine_rcpt_Srw"/>
</dbReference>
<feature type="domain" description="G-protein coupled receptors family 1 profile" evidence="7">
    <location>
        <begin position="57"/>
        <end position="420"/>
    </location>
</feature>
<evidence type="ECO:0000256" key="3">
    <source>
        <dbReference type="ARBA" id="ARBA00022989"/>
    </source>
</evidence>
<feature type="transmembrane region" description="Helical" evidence="6">
    <location>
        <begin position="168"/>
        <end position="187"/>
    </location>
</feature>
<name>A0AAE0Y7C4_9GAST</name>
<evidence type="ECO:0000256" key="4">
    <source>
        <dbReference type="ARBA" id="ARBA00023136"/>
    </source>
</evidence>
<evidence type="ECO:0000313" key="9">
    <source>
        <dbReference type="Proteomes" id="UP001283361"/>
    </source>
</evidence>
<evidence type="ECO:0000256" key="1">
    <source>
        <dbReference type="ARBA" id="ARBA00004370"/>
    </source>
</evidence>
<protein>
    <recommendedName>
        <fullName evidence="7">G-protein coupled receptors family 1 profile domain-containing protein</fullName>
    </recommendedName>
</protein>
<feature type="transmembrane region" description="Helical" evidence="6">
    <location>
        <begin position="78"/>
        <end position="105"/>
    </location>
</feature>
<keyword evidence="4 6" id="KW-0472">Membrane</keyword>
<evidence type="ECO:0000313" key="8">
    <source>
        <dbReference type="EMBL" id="KAK3733969.1"/>
    </source>
</evidence>
<dbReference type="PANTHER" id="PTHR46641:SF2">
    <property type="entry name" value="FMRFAMIDE RECEPTOR"/>
    <property type="match status" value="1"/>
</dbReference>
<feature type="transmembrane region" description="Helical" evidence="6">
    <location>
        <begin position="396"/>
        <end position="419"/>
    </location>
</feature>
<feature type="transmembrane region" description="Helical" evidence="6">
    <location>
        <begin position="44"/>
        <end position="66"/>
    </location>
</feature>
<dbReference type="AlphaFoldDB" id="A0AAE0Y7C4"/>
<evidence type="ECO:0000259" key="7">
    <source>
        <dbReference type="PROSITE" id="PS50262"/>
    </source>
</evidence>
<dbReference type="SUPFAM" id="SSF81321">
    <property type="entry name" value="Family A G protein-coupled receptor-like"/>
    <property type="match status" value="1"/>
</dbReference>
<dbReference type="Pfam" id="PF10324">
    <property type="entry name" value="7TM_GPCR_Srw"/>
    <property type="match status" value="1"/>
</dbReference>
<organism evidence="8 9">
    <name type="scientific">Elysia crispata</name>
    <name type="common">lettuce slug</name>
    <dbReference type="NCBI Taxonomy" id="231223"/>
    <lineage>
        <taxon>Eukaryota</taxon>
        <taxon>Metazoa</taxon>
        <taxon>Spiralia</taxon>
        <taxon>Lophotrochozoa</taxon>
        <taxon>Mollusca</taxon>
        <taxon>Gastropoda</taxon>
        <taxon>Heterobranchia</taxon>
        <taxon>Euthyneura</taxon>
        <taxon>Panpulmonata</taxon>
        <taxon>Sacoglossa</taxon>
        <taxon>Placobranchoidea</taxon>
        <taxon>Plakobranchidae</taxon>
        <taxon>Elysia</taxon>
    </lineage>
</organism>
<dbReference type="PRINTS" id="PR00237">
    <property type="entry name" value="GPCRRHODOPSN"/>
</dbReference>
<dbReference type="InterPro" id="IPR017452">
    <property type="entry name" value="GPCR_Rhodpsn_7TM"/>
</dbReference>
<reference evidence="8" key="1">
    <citation type="journal article" date="2023" name="G3 (Bethesda)">
        <title>A reference genome for the long-term kleptoplast-retaining sea slug Elysia crispata morphotype clarki.</title>
        <authorList>
            <person name="Eastman K.E."/>
            <person name="Pendleton A.L."/>
            <person name="Shaikh M.A."/>
            <person name="Suttiyut T."/>
            <person name="Ogas R."/>
            <person name="Tomko P."/>
            <person name="Gavelis G."/>
            <person name="Widhalm J.R."/>
            <person name="Wisecaver J.H."/>
        </authorList>
    </citation>
    <scope>NUCLEOTIDE SEQUENCE</scope>
    <source>
        <strain evidence="8">ECLA1</strain>
    </source>
</reference>
<dbReference type="Proteomes" id="UP001283361">
    <property type="component" value="Unassembled WGS sequence"/>
</dbReference>
<proteinExistence type="predicted"/>
<dbReference type="EMBL" id="JAWDGP010006871">
    <property type="protein sequence ID" value="KAK3733969.1"/>
    <property type="molecule type" value="Genomic_DNA"/>
</dbReference>
<sequence>MTGLTTPSNRTAKNASGVDQGDFIFDLTKLPFRTLYYSAMDVVAALYIPVLLFGITTNILNITVFAKTGLRDNVTMSFLALSISDLTFLIVILPYFTVISVIHYVEGKLGISINWLFDIRVIMYPSYWYSFVFYETSILITVYISVVRCACVALPFTVRNTFTSRTAIISFITFFISVFLLRIPIFMTKRVIFECDPISNATRVVYKEFDDGGIAEKFHDIVNRNILNWGSIVIVIACLVVMVAKLRASVRFRSSIGATQAAATDADTSGIGLKNAQAISSEHARDQRVGYNNFVLRDSVSKPETAENRKSKISSVKTDQTSTQHGKTMSSSEKGKQQMLSSKETQVVRCVILVAAVFVTCQAPLMAYTLARRFESRFDDGDKQDGKFIKMPKYSFLFALFSNISSLFTLINASVNIMIHYNFNSRYRQTIKTLWDIQINPGSGVCLYINLKPPLSRAGRDQQDKTLNCPAEGFRMEPVRKVSTDIRADALPPTATGTPVLTASGII</sequence>
<feature type="transmembrane region" description="Helical" evidence="6">
    <location>
        <begin position="131"/>
        <end position="156"/>
    </location>
</feature>
<dbReference type="PROSITE" id="PS50262">
    <property type="entry name" value="G_PROTEIN_RECEP_F1_2"/>
    <property type="match status" value="1"/>
</dbReference>
<dbReference type="GO" id="GO:0016020">
    <property type="term" value="C:membrane"/>
    <property type="evidence" value="ECO:0007669"/>
    <property type="project" value="UniProtKB-SubCell"/>
</dbReference>
<dbReference type="InterPro" id="IPR000276">
    <property type="entry name" value="GPCR_Rhodpsn"/>
</dbReference>
<comment type="caution">
    <text evidence="8">The sequence shown here is derived from an EMBL/GenBank/DDBJ whole genome shotgun (WGS) entry which is preliminary data.</text>
</comment>
<evidence type="ECO:0000256" key="6">
    <source>
        <dbReference type="SAM" id="Phobius"/>
    </source>
</evidence>
<feature type="transmembrane region" description="Helical" evidence="6">
    <location>
        <begin position="226"/>
        <end position="244"/>
    </location>
</feature>
<dbReference type="Gene3D" id="1.20.1070.10">
    <property type="entry name" value="Rhodopsin 7-helix transmembrane proteins"/>
    <property type="match status" value="1"/>
</dbReference>
<keyword evidence="9" id="KW-1185">Reference proteome</keyword>
<gene>
    <name evidence="8" type="ORF">RRG08_024769</name>
</gene>
<feature type="compositionally biased region" description="Polar residues" evidence="5">
    <location>
        <begin position="313"/>
        <end position="338"/>
    </location>
</feature>
<dbReference type="GO" id="GO:0008528">
    <property type="term" value="F:G protein-coupled peptide receptor activity"/>
    <property type="evidence" value="ECO:0007669"/>
    <property type="project" value="InterPro"/>
</dbReference>
<dbReference type="PANTHER" id="PTHR46641">
    <property type="entry name" value="FMRFAMIDE RECEPTOR-RELATED"/>
    <property type="match status" value="1"/>
</dbReference>
<keyword evidence="2 6" id="KW-0812">Transmembrane</keyword>
<comment type="subcellular location">
    <subcellularLocation>
        <location evidence="1">Membrane</location>
    </subcellularLocation>
</comment>
<evidence type="ECO:0000256" key="2">
    <source>
        <dbReference type="ARBA" id="ARBA00022692"/>
    </source>
</evidence>